<gene>
    <name evidence="2" type="ORF">TW72_08440</name>
</gene>
<dbReference type="EMBL" id="JXXZ01000007">
    <property type="protein sequence ID" value="KJY99673.1"/>
    <property type="molecule type" value="Genomic_DNA"/>
</dbReference>
<comment type="caution">
    <text evidence="2">The sequence shown here is derived from an EMBL/GenBank/DDBJ whole genome shotgun (WGS) entry which is preliminary data.</text>
</comment>
<dbReference type="AlphaFoldDB" id="A0A0F4PYH9"/>
<organism evidence="2 3">
    <name type="scientific">Pseudoalteromonas ruthenica</name>
    <dbReference type="NCBI Taxonomy" id="151081"/>
    <lineage>
        <taxon>Bacteria</taxon>
        <taxon>Pseudomonadati</taxon>
        <taxon>Pseudomonadota</taxon>
        <taxon>Gammaproteobacteria</taxon>
        <taxon>Alteromonadales</taxon>
        <taxon>Pseudoalteromonadaceae</taxon>
        <taxon>Pseudoalteromonas</taxon>
    </lineage>
</organism>
<protein>
    <recommendedName>
        <fullName evidence="4">Big-1 domain-containing protein</fullName>
    </recommendedName>
</protein>
<dbReference type="InterPro" id="IPR013783">
    <property type="entry name" value="Ig-like_fold"/>
</dbReference>
<evidence type="ECO:0000313" key="3">
    <source>
        <dbReference type="Proteomes" id="UP000033664"/>
    </source>
</evidence>
<dbReference type="PROSITE" id="PS51257">
    <property type="entry name" value="PROKAR_LIPOPROTEIN"/>
    <property type="match status" value="1"/>
</dbReference>
<accession>A0A0F4PYH9</accession>
<dbReference type="Gene3D" id="2.60.40.10">
    <property type="entry name" value="Immunoglobulins"/>
    <property type="match status" value="1"/>
</dbReference>
<evidence type="ECO:0000313" key="2">
    <source>
        <dbReference type="EMBL" id="KJY99673.1"/>
    </source>
</evidence>
<feature type="signal peptide" evidence="1">
    <location>
        <begin position="1"/>
        <end position="20"/>
    </location>
</feature>
<dbReference type="eggNOG" id="COG2831">
    <property type="taxonomic scope" value="Bacteria"/>
</dbReference>
<dbReference type="SUPFAM" id="SSF49373">
    <property type="entry name" value="Invasin/intimin cell-adhesion fragments"/>
    <property type="match status" value="1"/>
</dbReference>
<dbReference type="PATRIC" id="fig|151081.8.peg.501"/>
<evidence type="ECO:0008006" key="4">
    <source>
        <dbReference type="Google" id="ProtNLM"/>
    </source>
</evidence>
<name>A0A0F4PYH9_9GAMM</name>
<keyword evidence="1" id="KW-0732">Signal</keyword>
<reference evidence="2 3" key="1">
    <citation type="journal article" date="2015" name="BMC Genomics">
        <title>Genome mining reveals unlocked bioactive potential of marine Gram-negative bacteria.</title>
        <authorList>
            <person name="Machado H."/>
            <person name="Sonnenschein E.C."/>
            <person name="Melchiorsen J."/>
            <person name="Gram L."/>
        </authorList>
    </citation>
    <scope>NUCLEOTIDE SEQUENCE [LARGE SCALE GENOMIC DNA]</scope>
    <source>
        <strain evidence="2 3">S3137</strain>
    </source>
</reference>
<dbReference type="OrthoDB" id="5522233at2"/>
<dbReference type="GeneID" id="58228517"/>
<keyword evidence="3" id="KW-1185">Reference proteome</keyword>
<dbReference type="InterPro" id="IPR008964">
    <property type="entry name" value="Invasin/intimin_cell_adhesion"/>
</dbReference>
<dbReference type="RefSeq" id="WP_045978388.1">
    <property type="nucleotide sequence ID" value="NZ_JXXY01000002.1"/>
</dbReference>
<proteinExistence type="predicted"/>
<evidence type="ECO:0000256" key="1">
    <source>
        <dbReference type="SAM" id="SignalP"/>
    </source>
</evidence>
<sequence length="963" mass="100556">MRFVRLLSASLLSLLLVACGGGGSLEEGGDTGGDGSSSGSYSITVTVVDSEGNAISAENPISNDNPAQAVATLSATSGSVSGKAIEFSLQQVSGNTLGELKPASAQTNADGVAQVTIGPGQVKGAGRVTATYIPAAGEQVAAQADFTTQGDDVVVTEETADVDVLLLTGCNAGWDNDRDNVMLDPRDPNTGCNIVNSISSNEVGEIYVEVTSIQSGDGVGSAIVNAETSVGTVLPSSGTALTDSFGRALLRLQPGNQGGAGTITAEALGVTDTTNFAVGVVDLELTVDNGLATDNNNNVIPLKAGGSTVIEVQLRDEEGSLFQTPTDVEFSSTCAASGQSTLDDKVKSRAGIATATYRANGCNISDNVTVTVETGGKNYTATTIIPVEASPVQSIQFMDVSEAFIALPPGEGGVPTQSVVRFKLLDEDGNPVAQDRIDFRLTDGTGEAGLTQVTGNTDNNGVVQTTVTSGVVPGALVVKACYVPKADVAALPEGDDLTCWVDEYEACQAADAPSSCPEGELRLIPLSEQISSVSSLLTLSSGVTDQNSFDLSTDVINSNSLYYNNVVSNLTVFFGDQFNQLSGDGVEATVLAEAGATGLLDGTQFNPTFKCQTTDAACTIQWRSQGDRPFWDYKWGNRIGDIDGDSSTTEGINPKTGVQNCDPYFGAAAPCINGMIRAKNDPNGIVMGGRVTVMAVAKGQENFVDEESSGGVTRRNGLFDIGEYYQEYDLSEAFIDHNENGTFDKANCDPAPGPTDPCSELISRGGHNETWRDLDNDGIFDEADGKYNGLLCSQEAEAAGECTRELIEVRNSLELVMSGDEPYVRFVIDSNSCTSDAQRVLESTNVAGKCDIESVDVSSEENGGLASQVVDIYYSDEFGNPLPVGTEVSITTANGDIDILEHSGTIGNTNTDKPTRSRVLISRESEGNRKSVGSLTVMFTIPSGLEDVDDKVVSKAMQVIDDQ</sequence>
<feature type="chain" id="PRO_5002474580" description="Big-1 domain-containing protein" evidence="1">
    <location>
        <begin position="21"/>
        <end position="963"/>
    </location>
</feature>
<dbReference type="Proteomes" id="UP000033664">
    <property type="component" value="Unassembled WGS sequence"/>
</dbReference>